<reference evidence="6 7" key="1">
    <citation type="submission" date="2016-10" db="EMBL/GenBank/DDBJ databases">
        <title>The whole genome sequencing and assembly of Aeribacillus pallidus KCTC3564 strain.</title>
        <authorList>
            <person name="Lee Y.-J."/>
            <person name="Park M.-K."/>
            <person name="Yi H."/>
            <person name="Bahn Y.-S."/>
            <person name="Kim J.F."/>
            <person name="Lee D.-W."/>
        </authorList>
    </citation>
    <scope>NUCLEOTIDE SEQUENCE [LARGE SCALE GENOMIC DNA]</scope>
    <source>
        <strain evidence="6 7">KCTC3564</strain>
    </source>
</reference>
<evidence type="ECO:0000256" key="3">
    <source>
        <dbReference type="PIRSR" id="PIRSR620019-1"/>
    </source>
</evidence>
<feature type="binding site" evidence="4">
    <location>
        <position position="68"/>
    </location>
    <ligand>
        <name>substrate</name>
    </ligand>
</feature>
<evidence type="ECO:0000256" key="2">
    <source>
        <dbReference type="ARBA" id="ARBA00022737"/>
    </source>
</evidence>
<evidence type="ECO:0000313" key="6">
    <source>
        <dbReference type="EMBL" id="ASS90137.1"/>
    </source>
</evidence>
<dbReference type="InterPro" id="IPR050179">
    <property type="entry name" value="Trans_hexapeptide_repeat"/>
</dbReference>
<dbReference type="Pfam" id="PF17836">
    <property type="entry name" value="PglD_N"/>
    <property type="match status" value="1"/>
</dbReference>
<dbReference type="Gene3D" id="2.160.10.10">
    <property type="entry name" value="Hexapeptide repeat proteins"/>
    <property type="match status" value="1"/>
</dbReference>
<feature type="binding site" evidence="4">
    <location>
        <position position="147"/>
    </location>
    <ligand>
        <name>acetyl-CoA</name>
        <dbReference type="ChEBI" id="CHEBI:57288"/>
    </ligand>
</feature>
<dbReference type="PROSITE" id="PS00101">
    <property type="entry name" value="HEXAPEP_TRANSFERASES"/>
    <property type="match status" value="1"/>
</dbReference>
<feature type="active site" description="Proton acceptor" evidence="3">
    <location>
        <position position="138"/>
    </location>
</feature>
<dbReference type="RefSeq" id="WP_094245109.1">
    <property type="nucleotide sequence ID" value="NZ_CP017703.1"/>
</dbReference>
<dbReference type="EMBL" id="CP017703">
    <property type="protein sequence ID" value="ASS90137.1"/>
    <property type="molecule type" value="Genomic_DNA"/>
</dbReference>
<evidence type="ECO:0000256" key="1">
    <source>
        <dbReference type="ARBA" id="ARBA00022679"/>
    </source>
</evidence>
<dbReference type="InterPro" id="IPR018357">
    <property type="entry name" value="Hexapep_transf_CS"/>
</dbReference>
<dbReference type="SUPFAM" id="SSF51161">
    <property type="entry name" value="Trimeric LpxA-like enzymes"/>
    <property type="match status" value="1"/>
</dbReference>
<dbReference type="InterPro" id="IPR020019">
    <property type="entry name" value="AcTrfase_PglD-like"/>
</dbReference>
<feature type="site" description="Increases basicity of active site His" evidence="3">
    <location>
        <position position="139"/>
    </location>
</feature>
<keyword evidence="1 6" id="KW-0808">Transferase</keyword>
<dbReference type="KEGG" id="apak:AP3564_07755"/>
<dbReference type="CDD" id="cd03360">
    <property type="entry name" value="LbH_AT_putative"/>
    <property type="match status" value="1"/>
</dbReference>
<gene>
    <name evidence="6" type="ORF">AP3564_07755</name>
</gene>
<dbReference type="PANTHER" id="PTHR43300">
    <property type="entry name" value="ACETYLTRANSFERASE"/>
    <property type="match status" value="1"/>
</dbReference>
<dbReference type="AlphaFoldDB" id="A0A223E4F1"/>
<dbReference type="Gene3D" id="3.40.50.20">
    <property type="match status" value="1"/>
</dbReference>
<dbReference type="NCBIfam" id="TIGR03570">
    <property type="entry name" value="NeuD_NnaD"/>
    <property type="match status" value="1"/>
</dbReference>
<name>A0A223E4F1_9BACI</name>
<dbReference type="Proteomes" id="UP000214606">
    <property type="component" value="Chromosome"/>
</dbReference>
<dbReference type="InterPro" id="IPR041561">
    <property type="entry name" value="PglD_N"/>
</dbReference>
<evidence type="ECO:0000259" key="5">
    <source>
        <dbReference type="Pfam" id="PF17836"/>
    </source>
</evidence>
<dbReference type="InterPro" id="IPR001451">
    <property type="entry name" value="Hexapep"/>
</dbReference>
<keyword evidence="2" id="KW-0677">Repeat</keyword>
<accession>A0A223E4F1</accession>
<sequence length="210" mass="22506">MCSKPVIIIGNGGHARVLVDILLMQKREIIGYTAPNKENNPYNITYLGGDEEILKYDPQEIELVNALGSVSDTKLRANIFNIFKSKDYTFSTIIHPSAIISDTVILGEGVQIMAGAIIQPFVKIDDNTIVNTSTSIDHDCCIGKHCHIAPGCVLSGGVFVGEGTHIGTGTKIIQNVTVGKNVLVGAGSLILRSVDDNKKVYGSPAKEVNK</sequence>
<protein>
    <submittedName>
        <fullName evidence="6">Sugar acetyltransferase</fullName>
    </submittedName>
</protein>
<dbReference type="Pfam" id="PF00132">
    <property type="entry name" value="Hexapep"/>
    <property type="match status" value="1"/>
</dbReference>
<feature type="domain" description="PglD N-terminal" evidence="5">
    <location>
        <begin position="6"/>
        <end position="81"/>
    </location>
</feature>
<dbReference type="PANTHER" id="PTHR43300:SF7">
    <property type="entry name" value="UDP-N-ACETYLBACILLOSAMINE N-ACETYLTRANSFERASE"/>
    <property type="match status" value="1"/>
</dbReference>
<proteinExistence type="predicted"/>
<dbReference type="GO" id="GO:0016740">
    <property type="term" value="F:transferase activity"/>
    <property type="evidence" value="ECO:0007669"/>
    <property type="project" value="UniProtKB-KW"/>
</dbReference>
<organism evidence="6 7">
    <name type="scientific">Aeribacillus pallidus</name>
    <dbReference type="NCBI Taxonomy" id="33936"/>
    <lineage>
        <taxon>Bacteria</taxon>
        <taxon>Bacillati</taxon>
        <taxon>Bacillota</taxon>
        <taxon>Bacilli</taxon>
        <taxon>Bacillales</taxon>
        <taxon>Bacillaceae</taxon>
        <taxon>Aeribacillus</taxon>
    </lineage>
</organism>
<dbReference type="InterPro" id="IPR011004">
    <property type="entry name" value="Trimer_LpxA-like_sf"/>
</dbReference>
<evidence type="ECO:0000256" key="4">
    <source>
        <dbReference type="PIRSR" id="PIRSR620019-2"/>
    </source>
</evidence>
<evidence type="ECO:0000313" key="7">
    <source>
        <dbReference type="Proteomes" id="UP000214606"/>
    </source>
</evidence>